<keyword evidence="2" id="KW-1185">Reference proteome</keyword>
<sequence>MLPQLWRLQPRTFPQVKSRSPSLLVFTHVSGLRWPLSTKGLILARAGKEMPPVAPRRAPPRPRVIIGLAVESRRAAPVAPAPPPGKLLLRLLVKLELEAALGLVVLRFGDVGRHVCVDDGVAYFAEVEALAERLVRSLRHQPGPASL</sequence>
<organism evidence="1 2">
    <name type="scientific">Babesia caballi</name>
    <dbReference type="NCBI Taxonomy" id="5871"/>
    <lineage>
        <taxon>Eukaryota</taxon>
        <taxon>Sar</taxon>
        <taxon>Alveolata</taxon>
        <taxon>Apicomplexa</taxon>
        <taxon>Aconoidasida</taxon>
        <taxon>Piroplasmida</taxon>
        <taxon>Babesiidae</taxon>
        <taxon>Babesia</taxon>
    </lineage>
</organism>
<comment type="caution">
    <text evidence="1">The sequence shown here is derived from an EMBL/GenBank/DDBJ whole genome shotgun (WGS) entry which is preliminary data.</text>
</comment>
<proteinExistence type="predicted"/>
<protein>
    <submittedName>
        <fullName evidence="1">Uncharacterized protein</fullName>
    </submittedName>
</protein>
<evidence type="ECO:0000313" key="1">
    <source>
        <dbReference type="EMBL" id="GIX65443.1"/>
    </source>
</evidence>
<accession>A0AAV4LZ60</accession>
<dbReference type="RefSeq" id="XP_067717512.1">
    <property type="nucleotide sequence ID" value="XM_067861411.1"/>
</dbReference>
<dbReference type="GeneID" id="94196924"/>
<dbReference type="AlphaFoldDB" id="A0AAV4LZ60"/>
<dbReference type="EMBL" id="BPLF01000004">
    <property type="protein sequence ID" value="GIX65443.1"/>
    <property type="molecule type" value="Genomic_DNA"/>
</dbReference>
<name>A0AAV4LZ60_BABCB</name>
<evidence type="ECO:0000313" key="2">
    <source>
        <dbReference type="Proteomes" id="UP001497744"/>
    </source>
</evidence>
<dbReference type="Proteomes" id="UP001497744">
    <property type="component" value="Unassembled WGS sequence"/>
</dbReference>
<gene>
    <name evidence="1" type="ORF">BcabD6B2_48780</name>
</gene>
<reference evidence="1 2" key="1">
    <citation type="submission" date="2021-06" db="EMBL/GenBank/DDBJ databases">
        <title>Genome sequence of Babesia caballi.</title>
        <authorList>
            <person name="Yamagishi J."/>
            <person name="Kidaka T."/>
            <person name="Ochi A."/>
        </authorList>
    </citation>
    <scope>NUCLEOTIDE SEQUENCE [LARGE SCALE GENOMIC DNA]</scope>
    <source>
        <strain evidence="1">USDA-D6B2</strain>
    </source>
</reference>